<accession>X1M6V5</accession>
<comment type="caution">
    <text evidence="1">The sequence shown here is derived from an EMBL/GenBank/DDBJ whole genome shotgun (WGS) entry which is preliminary data.</text>
</comment>
<protein>
    <submittedName>
        <fullName evidence="1">Uncharacterized protein</fullName>
    </submittedName>
</protein>
<dbReference type="EMBL" id="BARV01000789">
    <property type="protein sequence ID" value="GAI02079.1"/>
    <property type="molecule type" value="Genomic_DNA"/>
</dbReference>
<name>X1M6V5_9ZZZZ</name>
<gene>
    <name evidence="1" type="ORF">S06H3_02642</name>
</gene>
<proteinExistence type="predicted"/>
<reference evidence="1" key="1">
    <citation type="journal article" date="2014" name="Front. Microbiol.">
        <title>High frequency of phylogenetically diverse reductive dehalogenase-homologous genes in deep subseafloor sedimentary metagenomes.</title>
        <authorList>
            <person name="Kawai M."/>
            <person name="Futagami T."/>
            <person name="Toyoda A."/>
            <person name="Takaki Y."/>
            <person name="Nishi S."/>
            <person name="Hori S."/>
            <person name="Arai W."/>
            <person name="Tsubouchi T."/>
            <person name="Morono Y."/>
            <person name="Uchiyama I."/>
            <person name="Ito T."/>
            <person name="Fujiyama A."/>
            <person name="Inagaki F."/>
            <person name="Takami H."/>
        </authorList>
    </citation>
    <scope>NUCLEOTIDE SEQUENCE</scope>
    <source>
        <strain evidence="1">Expedition CK06-06</strain>
    </source>
</reference>
<organism evidence="1">
    <name type="scientific">marine sediment metagenome</name>
    <dbReference type="NCBI Taxonomy" id="412755"/>
    <lineage>
        <taxon>unclassified sequences</taxon>
        <taxon>metagenomes</taxon>
        <taxon>ecological metagenomes</taxon>
    </lineage>
</organism>
<sequence length="64" mass="7318">GGNKMTIDKAIETLECDLLDKVMPHKRGVREAEQLGIEALKREQLLRREVPYDREGLLPGETEE</sequence>
<evidence type="ECO:0000313" key="1">
    <source>
        <dbReference type="EMBL" id="GAI02079.1"/>
    </source>
</evidence>
<dbReference type="AlphaFoldDB" id="X1M6V5"/>
<feature type="non-terminal residue" evidence="1">
    <location>
        <position position="1"/>
    </location>
</feature>